<organism evidence="3">
    <name type="scientific">Brassica cretica</name>
    <name type="common">Mustard</name>
    <dbReference type="NCBI Taxonomy" id="69181"/>
    <lineage>
        <taxon>Eukaryota</taxon>
        <taxon>Viridiplantae</taxon>
        <taxon>Streptophyta</taxon>
        <taxon>Embryophyta</taxon>
        <taxon>Tracheophyta</taxon>
        <taxon>Spermatophyta</taxon>
        <taxon>Magnoliopsida</taxon>
        <taxon>eudicotyledons</taxon>
        <taxon>Gunneridae</taxon>
        <taxon>Pentapetalae</taxon>
        <taxon>rosids</taxon>
        <taxon>malvids</taxon>
        <taxon>Brassicales</taxon>
        <taxon>Brassicaceae</taxon>
        <taxon>Brassiceae</taxon>
        <taxon>Brassica</taxon>
    </lineage>
</organism>
<accession>A0A8S9JUW1</accession>
<keyword evidence="2" id="KW-1133">Transmembrane helix</keyword>
<dbReference type="AlphaFoldDB" id="A0A8S9JUW1"/>
<name>A0A8S9JUW1_BRACR</name>
<comment type="caution">
    <text evidence="3">The sequence shown here is derived from an EMBL/GenBank/DDBJ whole genome shotgun (WGS) entry which is preliminary data.</text>
</comment>
<protein>
    <submittedName>
        <fullName evidence="3">Uncharacterized protein</fullName>
    </submittedName>
</protein>
<evidence type="ECO:0000256" key="1">
    <source>
        <dbReference type="SAM" id="MobiDB-lite"/>
    </source>
</evidence>
<feature type="transmembrane region" description="Helical" evidence="2">
    <location>
        <begin position="12"/>
        <end position="30"/>
    </location>
</feature>
<reference evidence="3" key="1">
    <citation type="submission" date="2019-12" db="EMBL/GenBank/DDBJ databases">
        <title>Genome sequencing and annotation of Brassica cretica.</title>
        <authorList>
            <person name="Studholme D.J."/>
            <person name="Sarris P.F."/>
        </authorList>
    </citation>
    <scope>NUCLEOTIDE SEQUENCE</scope>
    <source>
        <strain evidence="3">PFS-102/07</strain>
        <tissue evidence="3">Leaf</tissue>
    </source>
</reference>
<feature type="compositionally biased region" description="Acidic residues" evidence="1">
    <location>
        <begin position="170"/>
        <end position="186"/>
    </location>
</feature>
<dbReference type="EMBL" id="QGKY02000246">
    <property type="protein sequence ID" value="KAF2585824.1"/>
    <property type="molecule type" value="Genomic_DNA"/>
</dbReference>
<feature type="region of interest" description="Disordered" evidence="1">
    <location>
        <begin position="170"/>
        <end position="206"/>
    </location>
</feature>
<keyword evidence="2" id="KW-0472">Membrane</keyword>
<evidence type="ECO:0000313" key="3">
    <source>
        <dbReference type="EMBL" id="KAF2585824.1"/>
    </source>
</evidence>
<gene>
    <name evidence="3" type="ORF">F2Q70_00034571</name>
</gene>
<evidence type="ECO:0000256" key="2">
    <source>
        <dbReference type="SAM" id="Phobius"/>
    </source>
</evidence>
<sequence>MKLRRRELQVVKAGWIVSMVILLKVITFALCIKQSPFSSSNPLSLSLSHQLREGNDRVLRGRRCRLKVEEEAHEETEEEAQEDETAIQVVCASMPIHKSLNLYVLCHYIYVGIIVCRTWTKNGRFSVHSSIRQREHMRRDAMAGLHVLRLMPEPTAVALLTLMDAEYLEEEAHEETEEEAQEDETVIQDKNGRTSVHSSIRQREHMRRDAMAGVHVLRLMPEPTAVALLYAQQ</sequence>
<proteinExistence type="predicted"/>
<keyword evidence="2" id="KW-0812">Transmembrane</keyword>